<keyword evidence="4 8" id="KW-0175">Coiled coil</keyword>
<feature type="coiled-coil region" evidence="8">
    <location>
        <begin position="1717"/>
        <end position="1758"/>
    </location>
</feature>
<feature type="binding site" evidence="7">
    <location>
        <begin position="87"/>
        <end position="94"/>
    </location>
    <ligand>
        <name>ATP</name>
        <dbReference type="ChEBI" id="CHEBI:30616"/>
    </ligand>
</feature>
<feature type="coiled-coil region" evidence="8">
    <location>
        <begin position="2245"/>
        <end position="2293"/>
    </location>
</feature>
<name>A0A8B8I3V6_VANTA</name>
<keyword evidence="3 7" id="KW-0067">ATP-binding</keyword>
<evidence type="ECO:0000259" key="10">
    <source>
        <dbReference type="PROSITE" id="PS50067"/>
    </source>
</evidence>
<evidence type="ECO:0000256" key="2">
    <source>
        <dbReference type="ARBA" id="ARBA00022741"/>
    </source>
</evidence>
<evidence type="ECO:0000313" key="12">
    <source>
        <dbReference type="RefSeq" id="XP_026491082.2"/>
    </source>
</evidence>
<keyword evidence="6" id="KW-0206">Cytoskeleton</keyword>
<feature type="coiled-coil region" evidence="8">
    <location>
        <begin position="1443"/>
        <end position="1491"/>
    </location>
</feature>
<feature type="coiled-coil region" evidence="8">
    <location>
        <begin position="2433"/>
        <end position="2530"/>
    </location>
</feature>
<gene>
    <name evidence="12" type="primary">LOC113397132</name>
</gene>
<dbReference type="GO" id="GO:0005524">
    <property type="term" value="F:ATP binding"/>
    <property type="evidence" value="ECO:0007669"/>
    <property type="project" value="UniProtKB-UniRule"/>
</dbReference>
<dbReference type="SUPFAM" id="SSF52540">
    <property type="entry name" value="P-loop containing nucleoside triphosphate hydrolases"/>
    <property type="match status" value="1"/>
</dbReference>
<feature type="compositionally biased region" description="Basic and acidic residues" evidence="9">
    <location>
        <begin position="2611"/>
        <end position="2621"/>
    </location>
</feature>
<dbReference type="InterPro" id="IPR027417">
    <property type="entry name" value="P-loop_NTPase"/>
</dbReference>
<dbReference type="GeneID" id="113397132"/>
<sequence length="3010" mass="346191">MSDNIKVVVKVRPLISREIDDKLGYQWRVNNNTLYQIDQNGKDCGQYYTFDKVYDKDTKTGDVYNDIAKPIVEAATAGFNGTIFAYGQTSSGKTYTMAGTKEAPGIIPLAVINLFDIIKNIPDRDFLVRVSYVEIYNETLTDLLDLRKNIKIMETLQGVKVDATEKVTTSPEEVLEVMRTGKANRQTGATNMNEESSRSHSIFQITIESREHIEGEEEVGSVNVSQLNLVDLAGSERSGQTGATGIRFKEGTHINKSLSSLALVIKQLSEDPNKHVNYRDSKLTRILQNSLGGNAKTSIICAVTPAAVEETISTLQFANRAKAIKNNPAVNAVATNVTMIQTLTKQLSALKTQLESKKTVEQDNYNLQKQIGGLQRLILNGFAQRSSTDLSGARRKLLQPRRVTISTLHPIQEDPVPSIPKFCTPSLKYNPMSIASASDFVPIQNISSLPSVSEELRLITPPPTERKVNFNNEIIEIDSDDDNSTDIQTCSPYHKCYQSSKTPPCVLRKNAKLAEKNFKDIVELTEREKIYTPNIVELMEKLESKSTRIAKLEDEIHKLGRLSNDKDLEMEKLKCNINKMEDEIKNVTSAKADLEAVCKNYNTKLTDWEVSYETLKKKAKTREDELLSLLQEHEAKKKYEKIGKLASKSIERELTNFMELSRDISLVNSDIENSIINIEEGTTFQVHHTKNNDIELSVQDQTILDLKLDLQSQKSKIDSLETINKELQEIISSYKEKLKDLENENSLHISTIDKLNNNIESQKTVLETINADIDSYNSVIQELQIKLAKKENVTENVDSELEAMITKEEMFIANNENIKNIIHSLKAALYARNKDIKELKSSLDKGKTQEMYTMEEESENKKKEISILTQEVERLKTQSNENVGIFDKLLEEKNNFLHMEQQLQIKNIKIQKEKELLDETIAQHIIEIKELKNCKEKLNIHLEEKDREILSIKESKDKEIRTMSLKIIDLEENIKVKDEIITSLQKHEIENQENLNKVQLNINKFNRIMVLFTGNILAVPEEINDLVSALNTLSDNLSSLENLAKDTITQKKIVVTLLEQRETELGHLQSHINDLSNAVDCFYKEYETLTGINHKNGTYSKDSNEPQNINTNSIESLKSNIMNLIAVIKLTQISINQTLRDKETELHELNSKYESKEIELENECDKVTKYMQEIEDLTNERDNLLQNILRKTTVLTSEYNVENTLSCQFSSNPQHVYERIILTLDKIGNHISMLNSEREAKYDNIESTLLEAKTEIMKLTEENIKLIQDISNLESSNKTLTSDIKKIQDDSKSLTIDLQISHNLLNQMQQDLTTKSSEIELVEGKAIEWKEKFTNLEVIKKQQIELLENENIELKSKFSGLQLQDRQEYTTGSLKSNQHSTKKSNVYTDINSPPSLLKICCESIIDTFSPNEDDEKISSASSSIDEIKNRPCVMKISQCEKDLDILKDSNIKLMVKLKQLENDNEYLNKEREEVQKEVQLLVENIYELQKKIVNHRTNLSTLTATTYAENRSLSSQVKFLQHHHNRFHIVCQRDIPDFKNQLQDLLILLKSEHLGKLNESLKRYSLPNALETVALHSPLINESMIDGDLLMLDTNVTLTTCDNTLISHDQTCFDVTQVCTYNEVACQTNTTEISNSNLSYPQMNVQSLDETKILKTLESLKKENQKLRDVVDEYLQNKKSKCLSDAQSSPIKIFLNCNDPIENSQDLESCNNCTHILEKMKIQKESYESEIELMTIKMTDLESQKVDIETKYQNLSLEIPSSELLIRKLGTLEKDNWQKQNEIDKLNSALDKKCAELKTLQEENDLLSNQIIESISEVDDLKKEHDLLKEININLNDKFSQLEREIERLKYENSTERTCMECTVKNEIISSLKSNVTNSHQKLDRSYSDSDSSSRYNKICTLQNELHAGKEDCIELKEQVTTIKNHLERSNLSMGHAIDLDDSIGDSHICSFNEDFDNIKSNINKYNMPDIPEERPLDNHTIDKLDCFNFYLEKTAADKNTLNCDGKIIDVMKMLYENIENKHANEIENLNNKLKDFEESKTEIQMQLNKMSLDQTRITKELKEKDTYFETLANIVSQIRNNIESIKSVEFDDIVNYFSDNVLMKVDKEFGFTSTEIFKFIIQQINVKQRSEIIKLATDNDQLNNTLKQKSGELECLQENLSAMKLNLTEKETNLDLLQRQREKIHEISAAVTLDIVTREKILKDQVIKNYEKLVESKIINQNVDMALPAMEIINLIFEDIFKNHEKLEIEKHALVLKMNELKEIIDVKEKELQKLKAEFEDLNKMYNKKEDEHSISVTTVNKLTEDICTLKADISNKDALITSLKSKFEAVNNNMQYEVQVSELLQSTANLQQEIDNLKSINDIILKEKKTCAEELENAIAIIKQNKIDFENLTSEILLLKDKIKKNSIVTENMKLESERLLKENTIIQNHLEEKCKEYSRMEDNIKKHQKTAEIQSGIIIRLKKQKQEDETLCLEKNNQIDKLTQNCKILETRGQELTNELQSSKEKIEELLISKQLLETRISELEANVNTRPRLSIDTMADTTRRRRQSIHDSKRLFSDDEEHLKMEDVFKSCGKIDDLCMDVDENTSNRSTPIRLSRGRDSLPLNHDQGERDDERPGRVQAARRRRQSAHDLRRAAHDNSRESSQNNSMESEVTQLRKQLSSCQQELEELKDKYKELDEECETCAEYLKERDEQCLRLKKEKLALEKTVADLKEKLTNSNPSDITTNVKKNLVNASVKTDEDWVNLHSVVVDRMSYDMEVEKNKKLMKTVEELRFNKQDLKKTIAKMQKALEKNNVKDSKELETMKDELSACKQELEELKVKYKELDEECETCAEYLRERDEQCRKLKEAKAALELKLQEYHDLSNITHSVRKKRQNLHDKNRTSSISLIDAATLTDDDLLQQQVEKNTSSLRLSDDTHAEMRRLKLALEKLSQQKVALEHQLLVASANPLYVATGSAIIQNQQLTDVMKENQKLKKINAKLVTICKKRGKAQIDANRENEDPLNN</sequence>
<evidence type="ECO:0000256" key="7">
    <source>
        <dbReference type="PROSITE-ProRule" id="PRU00283"/>
    </source>
</evidence>
<evidence type="ECO:0000256" key="3">
    <source>
        <dbReference type="ARBA" id="ARBA00022840"/>
    </source>
</evidence>
<dbReference type="PANTHER" id="PTHR47968">
    <property type="entry name" value="CENTROMERE PROTEIN E"/>
    <property type="match status" value="1"/>
</dbReference>
<keyword evidence="11" id="KW-1185">Reference proteome</keyword>
<feature type="coiled-coil region" evidence="8">
    <location>
        <begin position="2335"/>
        <end position="2394"/>
    </location>
</feature>
<comment type="subcellular location">
    <subcellularLocation>
        <location evidence="1">Cytoplasm</location>
        <location evidence="1">Cytoskeleton</location>
    </subcellularLocation>
</comment>
<dbReference type="Pfam" id="PF00225">
    <property type="entry name" value="Kinesin"/>
    <property type="match status" value="1"/>
</dbReference>
<dbReference type="OrthoDB" id="21525at2759"/>
<dbReference type="GO" id="GO:0003777">
    <property type="term" value="F:microtubule motor activity"/>
    <property type="evidence" value="ECO:0007669"/>
    <property type="project" value="InterPro"/>
</dbReference>
<dbReference type="OMA" id="ANRWRIV"/>
<dbReference type="Proteomes" id="UP001652626">
    <property type="component" value="Chromosome 3"/>
</dbReference>
<evidence type="ECO:0000313" key="11">
    <source>
        <dbReference type="Proteomes" id="UP001652626"/>
    </source>
</evidence>
<reference evidence="11" key="1">
    <citation type="submission" date="2025-05" db="UniProtKB">
        <authorList>
            <consortium name="RefSeq"/>
        </authorList>
    </citation>
    <scope>NUCLEOTIDE SEQUENCE [LARGE SCALE GENOMIC DNA]</scope>
</reference>
<keyword evidence="5 7" id="KW-0505">Motor protein</keyword>
<feature type="compositionally biased region" description="Basic and acidic residues" evidence="9">
    <location>
        <begin position="2632"/>
        <end position="2645"/>
    </location>
</feature>
<evidence type="ECO:0000256" key="5">
    <source>
        <dbReference type="ARBA" id="ARBA00023175"/>
    </source>
</evidence>
<dbReference type="InterPro" id="IPR019821">
    <property type="entry name" value="Kinesin_motor_CS"/>
</dbReference>
<dbReference type="GO" id="GO:0000278">
    <property type="term" value="P:mitotic cell cycle"/>
    <property type="evidence" value="ECO:0007669"/>
    <property type="project" value="TreeGrafter"/>
</dbReference>
<feature type="coiled-coil region" evidence="8">
    <location>
        <begin position="1023"/>
        <end position="1050"/>
    </location>
</feature>
<organism evidence="11 12">
    <name type="scientific">Vanessa tameamea</name>
    <name type="common">Kamehameha butterfly</name>
    <dbReference type="NCBI Taxonomy" id="334116"/>
    <lineage>
        <taxon>Eukaryota</taxon>
        <taxon>Metazoa</taxon>
        <taxon>Ecdysozoa</taxon>
        <taxon>Arthropoda</taxon>
        <taxon>Hexapoda</taxon>
        <taxon>Insecta</taxon>
        <taxon>Pterygota</taxon>
        <taxon>Neoptera</taxon>
        <taxon>Endopterygota</taxon>
        <taxon>Lepidoptera</taxon>
        <taxon>Glossata</taxon>
        <taxon>Ditrysia</taxon>
        <taxon>Papilionoidea</taxon>
        <taxon>Nymphalidae</taxon>
        <taxon>Nymphalinae</taxon>
        <taxon>Vanessa</taxon>
    </lineage>
</organism>
<dbReference type="PRINTS" id="PR00380">
    <property type="entry name" value="KINESINHEAVY"/>
</dbReference>
<feature type="coiled-coil region" evidence="8">
    <location>
        <begin position="1139"/>
        <end position="1187"/>
    </location>
</feature>
<dbReference type="GO" id="GO:0005874">
    <property type="term" value="C:microtubule"/>
    <property type="evidence" value="ECO:0007669"/>
    <property type="project" value="TreeGrafter"/>
</dbReference>
<feature type="compositionally biased region" description="Polar residues" evidence="9">
    <location>
        <begin position="2646"/>
        <end position="2658"/>
    </location>
</feature>
<dbReference type="SMART" id="SM00129">
    <property type="entry name" value="KISc"/>
    <property type="match status" value="1"/>
</dbReference>
<evidence type="ECO:0000256" key="1">
    <source>
        <dbReference type="ARBA" id="ARBA00004245"/>
    </source>
</evidence>
<evidence type="ECO:0000256" key="6">
    <source>
        <dbReference type="ARBA" id="ARBA00023212"/>
    </source>
</evidence>
<dbReference type="GO" id="GO:0008017">
    <property type="term" value="F:microtubule binding"/>
    <property type="evidence" value="ECO:0007669"/>
    <property type="project" value="InterPro"/>
</dbReference>
<feature type="coiled-coil region" evidence="8">
    <location>
        <begin position="2140"/>
        <end position="2188"/>
    </location>
</feature>
<feature type="coiled-coil region" evidence="8">
    <location>
        <begin position="2919"/>
        <end position="2953"/>
    </location>
</feature>
<dbReference type="PROSITE" id="PS00411">
    <property type="entry name" value="KINESIN_MOTOR_1"/>
    <property type="match status" value="1"/>
</dbReference>
<feature type="coiled-coil region" evidence="8">
    <location>
        <begin position="2016"/>
        <end position="2047"/>
    </location>
</feature>
<keyword evidence="6" id="KW-0963">Cytoplasm</keyword>
<evidence type="ECO:0000256" key="8">
    <source>
        <dbReference type="SAM" id="Coils"/>
    </source>
</evidence>
<feature type="coiled-coil region" evidence="8">
    <location>
        <begin position="1783"/>
        <end position="1852"/>
    </location>
</feature>
<dbReference type="PANTHER" id="PTHR47968:SF75">
    <property type="entry name" value="CENTROMERE-ASSOCIATED PROTEIN E"/>
    <property type="match status" value="1"/>
</dbReference>
<feature type="coiled-coil region" evidence="8">
    <location>
        <begin position="535"/>
        <end position="636"/>
    </location>
</feature>
<feature type="domain" description="Kinesin motor" evidence="10">
    <location>
        <begin position="4"/>
        <end position="324"/>
    </location>
</feature>
<dbReference type="RefSeq" id="XP_026491082.2">
    <property type="nucleotide sequence ID" value="XM_026635297.2"/>
</dbReference>
<comment type="similarity">
    <text evidence="7">Belongs to the TRAFAC class myosin-kinesin ATPase superfamily. Kinesin family.</text>
</comment>
<accession>A0A8B8I3V6</accession>
<dbReference type="Gene3D" id="3.40.850.10">
    <property type="entry name" value="Kinesin motor domain"/>
    <property type="match status" value="1"/>
</dbReference>
<feature type="region of interest" description="Disordered" evidence="9">
    <location>
        <begin position="2587"/>
        <end position="2658"/>
    </location>
</feature>
<evidence type="ECO:0000256" key="4">
    <source>
        <dbReference type="ARBA" id="ARBA00023054"/>
    </source>
</evidence>
<proteinExistence type="inferred from homology"/>
<dbReference type="InterPro" id="IPR036961">
    <property type="entry name" value="Kinesin_motor_dom_sf"/>
</dbReference>
<dbReference type="InterPro" id="IPR001752">
    <property type="entry name" value="Kinesin_motor_dom"/>
</dbReference>
<feature type="coiled-coil region" evidence="8">
    <location>
        <begin position="928"/>
        <end position="973"/>
    </location>
</feature>
<reference evidence="12" key="2">
    <citation type="submission" date="2025-08" db="UniProtKB">
        <authorList>
            <consortium name="RefSeq"/>
        </authorList>
    </citation>
    <scope>IDENTIFICATION</scope>
    <source>
        <tissue evidence="12">Whole body</tissue>
    </source>
</reference>
<dbReference type="GO" id="GO:0007018">
    <property type="term" value="P:microtubule-based movement"/>
    <property type="evidence" value="ECO:0007669"/>
    <property type="project" value="InterPro"/>
</dbReference>
<feature type="coiled-coil region" evidence="8">
    <location>
        <begin position="1242"/>
        <end position="1290"/>
    </location>
</feature>
<feature type="coiled-coil region" evidence="8">
    <location>
        <begin position="710"/>
        <end position="800"/>
    </location>
</feature>
<feature type="coiled-coil region" evidence="8">
    <location>
        <begin position="2767"/>
        <end position="2868"/>
    </location>
</feature>
<keyword evidence="2 7" id="KW-0547">Nucleotide-binding</keyword>
<evidence type="ECO:0000256" key="9">
    <source>
        <dbReference type="SAM" id="MobiDB-lite"/>
    </source>
</evidence>
<protein>
    <submittedName>
        <fullName evidence="12">Centromere-associated protein E-like isoform X1</fullName>
    </submittedName>
</protein>
<dbReference type="InterPro" id="IPR027640">
    <property type="entry name" value="Kinesin-like_fam"/>
</dbReference>
<dbReference type="PROSITE" id="PS50067">
    <property type="entry name" value="KINESIN_MOTOR_2"/>
    <property type="match status" value="1"/>
</dbReference>